<protein>
    <submittedName>
        <fullName evidence="3">Replication protein</fullName>
    </submittedName>
</protein>
<reference evidence="3 4" key="1">
    <citation type="submission" date="2018-12" db="EMBL/GenBank/DDBJ databases">
        <title>Bacillus chawlae sp. nov., Bacillus glennii sp. nov., and Bacillus saganii sp. nov. Isolated from the Vehicle Assembly Building at Kennedy Space Center where the Viking Spacecraft were Assembled.</title>
        <authorList>
            <person name="Seuylemezian A."/>
            <person name="Vaishampayan P."/>
        </authorList>
    </citation>
    <scope>NUCLEOTIDE SEQUENCE [LARGE SCALE GENOMIC DNA]</scope>
    <source>
        <strain evidence="3 4">L5</strain>
    </source>
</reference>
<evidence type="ECO:0000259" key="2">
    <source>
        <dbReference type="Pfam" id="PF09524"/>
    </source>
</evidence>
<evidence type="ECO:0000313" key="3">
    <source>
        <dbReference type="EMBL" id="RUQ27476.1"/>
    </source>
</evidence>
<keyword evidence="4" id="KW-1185">Reference proteome</keyword>
<sequence length="252" mass="29511">MSKLLINEKTLVLLPSLAVKIGLNEAIVLQQIHYWLSSSSHVIEGRRWVYNTYKDWNKQLPFWSESTIKRTIMALEDLGYLISANFNRSKMDKTKWYTIDYEKLELMDGEEPEESCPGQPEPSAVSESDLEDFSKSQAIPEITTEITSKNTTEKKEILPFSEIIQYLNEKTYSAYNPNTRKTMELIRARFREGFTLAEFKKVIDHKAAEWLNDPKWSKYLRPETLFGTKFEAYLNQKPAKRRLRGEDLNLHD</sequence>
<gene>
    <name evidence="3" type="ORF">ELQ35_15660</name>
</gene>
<organism evidence="3 4">
    <name type="scientific">Peribacillus cavernae</name>
    <dbReference type="NCBI Taxonomy" id="1674310"/>
    <lineage>
        <taxon>Bacteria</taxon>
        <taxon>Bacillati</taxon>
        <taxon>Bacillota</taxon>
        <taxon>Bacilli</taxon>
        <taxon>Bacillales</taxon>
        <taxon>Bacillaceae</taxon>
        <taxon>Peribacillus</taxon>
    </lineage>
</organism>
<dbReference type="InterPro" id="IPR011741">
    <property type="entry name" value="Phg_2220_C"/>
</dbReference>
<name>A0A433HGE8_9BACI</name>
<dbReference type="AlphaFoldDB" id="A0A433HGE8"/>
<comment type="caution">
    <text evidence="3">The sequence shown here is derived from an EMBL/GenBank/DDBJ whole genome shotgun (WGS) entry which is preliminary data.</text>
</comment>
<dbReference type="Proteomes" id="UP000267430">
    <property type="component" value="Unassembled WGS sequence"/>
</dbReference>
<feature type="region of interest" description="Disordered" evidence="1">
    <location>
        <begin position="108"/>
        <end position="129"/>
    </location>
</feature>
<dbReference type="NCBIfam" id="TIGR02220">
    <property type="entry name" value="phg_TIGR02220"/>
    <property type="match status" value="1"/>
</dbReference>
<dbReference type="OrthoDB" id="1258529at2"/>
<evidence type="ECO:0000313" key="4">
    <source>
        <dbReference type="Proteomes" id="UP000267430"/>
    </source>
</evidence>
<proteinExistence type="predicted"/>
<evidence type="ECO:0000256" key="1">
    <source>
        <dbReference type="SAM" id="MobiDB-lite"/>
    </source>
</evidence>
<dbReference type="EMBL" id="RYZZ01000025">
    <property type="protein sequence ID" value="RUQ27476.1"/>
    <property type="molecule type" value="Genomic_DNA"/>
</dbReference>
<dbReference type="Pfam" id="PF09524">
    <property type="entry name" value="Phg_2220_C"/>
    <property type="match status" value="1"/>
</dbReference>
<accession>A0A433HGE8</accession>
<dbReference type="RefSeq" id="WP_126865855.1">
    <property type="nucleotide sequence ID" value="NZ_JAUSTX010000037.1"/>
</dbReference>
<feature type="domain" description="Phage conserved hypothetical protein C-terminal" evidence="2">
    <location>
        <begin position="163"/>
        <end position="235"/>
    </location>
</feature>